<sequence>MKIDNIQDKIIEEFEQFSDRAHRFPYFRKLIQIGNELAPIAKAQLDKEHLVKGARSNIWIKASLMDNRVYFTAESDNAISKGLVGLLLRVFSGNTPRDIINTHLYFLNEINMYERLNQDWLDDLQAIIQKIKLLTAKLQVLEISRDHMADAV</sequence>
<accession>A0A5B8VHE2</accession>
<dbReference type="PANTHER" id="PTHR43597">
    <property type="entry name" value="SULFUR ACCEPTOR PROTEIN CSDE"/>
    <property type="match status" value="1"/>
</dbReference>
<dbReference type="Proteomes" id="UP000321291">
    <property type="component" value="Chromosome"/>
</dbReference>
<evidence type="ECO:0000256" key="1">
    <source>
        <dbReference type="ARBA" id="ARBA00010282"/>
    </source>
</evidence>
<evidence type="ECO:0000313" key="4">
    <source>
        <dbReference type="Proteomes" id="UP000321291"/>
    </source>
</evidence>
<proteinExistence type="inferred from homology"/>
<gene>
    <name evidence="3" type="ORF">FSB73_02270</name>
</gene>
<dbReference type="SUPFAM" id="SSF82649">
    <property type="entry name" value="SufE/NifU"/>
    <property type="match status" value="1"/>
</dbReference>
<dbReference type="AlphaFoldDB" id="A0A5B8VHE2"/>
<evidence type="ECO:0000259" key="2">
    <source>
        <dbReference type="Pfam" id="PF02657"/>
    </source>
</evidence>
<dbReference type="OrthoDB" id="9799320at2"/>
<dbReference type="Gene3D" id="3.90.1010.10">
    <property type="match status" value="1"/>
</dbReference>
<evidence type="ECO:0000313" key="3">
    <source>
        <dbReference type="EMBL" id="QEC70689.1"/>
    </source>
</evidence>
<protein>
    <submittedName>
        <fullName evidence="3">SufE family protein</fullName>
    </submittedName>
</protein>
<keyword evidence="4" id="KW-1185">Reference proteome</keyword>
<feature type="domain" description="Fe-S metabolism associated" evidence="2">
    <location>
        <begin position="12"/>
        <end position="132"/>
    </location>
</feature>
<dbReference type="EMBL" id="CP042434">
    <property type="protein sequence ID" value="QEC70689.1"/>
    <property type="molecule type" value="Genomic_DNA"/>
</dbReference>
<organism evidence="3 4">
    <name type="scientific">Arachidicoccus ginsenosidivorans</name>
    <dbReference type="NCBI Taxonomy" id="496057"/>
    <lineage>
        <taxon>Bacteria</taxon>
        <taxon>Pseudomonadati</taxon>
        <taxon>Bacteroidota</taxon>
        <taxon>Chitinophagia</taxon>
        <taxon>Chitinophagales</taxon>
        <taxon>Chitinophagaceae</taxon>
        <taxon>Arachidicoccus</taxon>
    </lineage>
</organism>
<dbReference type="PANTHER" id="PTHR43597:SF5">
    <property type="entry name" value="SUFE-LIKE PROTEIN 2, CHLOROPLASTIC"/>
    <property type="match status" value="1"/>
</dbReference>
<dbReference type="InterPro" id="IPR003808">
    <property type="entry name" value="Fe-S_metab-assoc_dom"/>
</dbReference>
<name>A0A5B8VHE2_9BACT</name>
<dbReference type="KEGG" id="agi:FSB73_02270"/>
<comment type="similarity">
    <text evidence="1">Belongs to the SufE family.</text>
</comment>
<dbReference type="RefSeq" id="WP_146779951.1">
    <property type="nucleotide sequence ID" value="NZ_CP042434.1"/>
</dbReference>
<reference evidence="3 4" key="1">
    <citation type="journal article" date="2017" name="Int. J. Syst. Evol. Microbiol.">
        <title>Arachidicoccus ginsenosidivorans sp. nov., with ginsenoside-converting activity isolated from ginseng cultivating soil.</title>
        <authorList>
            <person name="Siddiqi M.Z."/>
            <person name="Aslam Z."/>
            <person name="Im W.T."/>
        </authorList>
    </citation>
    <scope>NUCLEOTIDE SEQUENCE [LARGE SCALE GENOMIC DNA]</scope>
    <source>
        <strain evidence="3 4">Gsoil 809</strain>
    </source>
</reference>
<dbReference type="Pfam" id="PF02657">
    <property type="entry name" value="SufE"/>
    <property type="match status" value="1"/>
</dbReference>